<dbReference type="STRING" id="1255043.TVNIR_1520"/>
<dbReference type="RefSeq" id="WP_015258321.1">
    <property type="nucleotide sequence ID" value="NC_019902.2"/>
</dbReference>
<dbReference type="CDD" id="cd00683">
    <property type="entry name" value="Trans_IPPS_HH"/>
    <property type="match status" value="1"/>
</dbReference>
<name>L0DVZ6_THIND</name>
<protein>
    <submittedName>
        <fullName evidence="1">Phytoene synthase</fullName>
        <ecNumber evidence="1">2.5.1.32</ecNumber>
    </submittedName>
</protein>
<dbReference type="SFLD" id="SFLDS00005">
    <property type="entry name" value="Isoprenoid_Synthase_Type_I"/>
    <property type="match status" value="1"/>
</dbReference>
<evidence type="ECO:0000313" key="2">
    <source>
        <dbReference type="Proteomes" id="UP000010809"/>
    </source>
</evidence>
<keyword evidence="1" id="KW-0808">Transferase</keyword>
<sequence>MHRDSATDAAYRHCLQRAAAHYENFPVASRLLPGRLRGPIAAIYCFARDADDLADEDPRPAAQRRQALRSLQQRILTLGAPEVETDLQWHALADAVQRFELPRQPFLDLADAFLQDLEKTRYADFGEVIAYCRRSANPVGRLLLHLAGAATPANLARSDAVCSALQLINFCQDLHQDYAEHGRIYLPADEMAEYGVTEDHLRDGISDIRIRRLMQRQYRRADRLLRSGAPLGHALRGRLGLEIRAIINAGARVLWRLEQQDDVFSRPRLRRRDQWVILRHSLFPPRRRPAPR</sequence>
<gene>
    <name evidence="1" type="ordered locus">TVNIR_1520</name>
</gene>
<dbReference type="GO" id="GO:0051996">
    <property type="term" value="F:squalene synthase [NAD(P)H] activity"/>
    <property type="evidence" value="ECO:0007669"/>
    <property type="project" value="InterPro"/>
</dbReference>
<dbReference type="InterPro" id="IPR008949">
    <property type="entry name" value="Isoprenoid_synthase_dom_sf"/>
</dbReference>
<proteinExistence type="predicted"/>
<dbReference type="eggNOG" id="COG1562">
    <property type="taxonomic scope" value="Bacteria"/>
</dbReference>
<organism evidence="1 2">
    <name type="scientific">Thioalkalivibrio nitratireducens (strain DSM 14787 / UNIQEM 213 / ALEN2)</name>
    <dbReference type="NCBI Taxonomy" id="1255043"/>
    <lineage>
        <taxon>Bacteria</taxon>
        <taxon>Pseudomonadati</taxon>
        <taxon>Pseudomonadota</taxon>
        <taxon>Gammaproteobacteria</taxon>
        <taxon>Chromatiales</taxon>
        <taxon>Ectothiorhodospiraceae</taxon>
        <taxon>Thioalkalivibrio</taxon>
    </lineage>
</organism>
<dbReference type="Proteomes" id="UP000010809">
    <property type="component" value="Chromosome"/>
</dbReference>
<dbReference type="KEGG" id="tni:TVNIR_1520"/>
<dbReference type="InterPro" id="IPR033904">
    <property type="entry name" value="Trans_IPPS_HH"/>
</dbReference>
<dbReference type="GO" id="GO:0016114">
    <property type="term" value="P:terpenoid biosynthetic process"/>
    <property type="evidence" value="ECO:0007669"/>
    <property type="project" value="UniProtKB-ARBA"/>
</dbReference>
<keyword evidence="2" id="KW-1185">Reference proteome</keyword>
<dbReference type="AlphaFoldDB" id="L0DVZ6"/>
<dbReference type="EMBL" id="CP003989">
    <property type="protein sequence ID" value="AGA33187.1"/>
    <property type="molecule type" value="Genomic_DNA"/>
</dbReference>
<dbReference type="GO" id="GO:0004311">
    <property type="term" value="F:geranylgeranyl diphosphate synthase activity"/>
    <property type="evidence" value="ECO:0007669"/>
    <property type="project" value="InterPro"/>
</dbReference>
<evidence type="ECO:0000313" key="1">
    <source>
        <dbReference type="EMBL" id="AGA33187.1"/>
    </source>
</evidence>
<dbReference type="InterPro" id="IPR002060">
    <property type="entry name" value="Squ/phyt_synthse"/>
</dbReference>
<dbReference type="PANTHER" id="PTHR31480">
    <property type="entry name" value="BIFUNCTIONAL LYCOPENE CYCLASE/PHYTOENE SYNTHASE"/>
    <property type="match status" value="1"/>
</dbReference>
<accession>L0DVZ6</accession>
<dbReference type="PATRIC" id="fig|1255043.3.peg.1538"/>
<reference evidence="1" key="1">
    <citation type="submission" date="2015-12" db="EMBL/GenBank/DDBJ databases">
        <authorList>
            <person name="Tikhonova T.V."/>
            <person name="Pavlov A.R."/>
            <person name="Beletsky A.V."/>
            <person name="Mardanov A.V."/>
            <person name="Sorokin D.Y."/>
            <person name="Ravin N.V."/>
            <person name="Popov V.O."/>
        </authorList>
    </citation>
    <scope>NUCLEOTIDE SEQUENCE</scope>
    <source>
        <strain evidence="1">DSM 14787</strain>
    </source>
</reference>
<dbReference type="OrthoDB" id="9807580at2"/>
<dbReference type="SFLD" id="SFLDG01212">
    <property type="entry name" value="Phytoene_synthase_like"/>
    <property type="match status" value="1"/>
</dbReference>
<dbReference type="HOGENOM" id="CLU_037269_0_1_6"/>
<dbReference type="NCBIfam" id="TIGR03464">
    <property type="entry name" value="HpnC"/>
    <property type="match status" value="1"/>
</dbReference>
<dbReference type="Gene3D" id="1.10.600.10">
    <property type="entry name" value="Farnesyl Diphosphate Synthase"/>
    <property type="match status" value="1"/>
</dbReference>
<dbReference type="SUPFAM" id="SSF48576">
    <property type="entry name" value="Terpenoid synthases"/>
    <property type="match status" value="1"/>
</dbReference>
<dbReference type="EC" id="2.5.1.32" evidence="1"/>
<dbReference type="InterPro" id="IPR044843">
    <property type="entry name" value="Trans_IPPS_bact-type"/>
</dbReference>
<dbReference type="Pfam" id="PF00494">
    <property type="entry name" value="SQS_PSY"/>
    <property type="match status" value="1"/>
</dbReference>
<dbReference type="InterPro" id="IPR017827">
    <property type="entry name" value="HSQ_synthase_HpnC"/>
</dbReference>
<dbReference type="SFLD" id="SFLDG01018">
    <property type="entry name" value="Squalene/Phytoene_Synthase_Lik"/>
    <property type="match status" value="1"/>
</dbReference>